<accession>A0ACB9BQJ9</accession>
<organism evidence="1 2">
    <name type="scientific">Cichorium intybus</name>
    <name type="common">Chicory</name>
    <dbReference type="NCBI Taxonomy" id="13427"/>
    <lineage>
        <taxon>Eukaryota</taxon>
        <taxon>Viridiplantae</taxon>
        <taxon>Streptophyta</taxon>
        <taxon>Embryophyta</taxon>
        <taxon>Tracheophyta</taxon>
        <taxon>Spermatophyta</taxon>
        <taxon>Magnoliopsida</taxon>
        <taxon>eudicotyledons</taxon>
        <taxon>Gunneridae</taxon>
        <taxon>Pentapetalae</taxon>
        <taxon>asterids</taxon>
        <taxon>campanulids</taxon>
        <taxon>Asterales</taxon>
        <taxon>Asteraceae</taxon>
        <taxon>Cichorioideae</taxon>
        <taxon>Cichorieae</taxon>
        <taxon>Cichoriinae</taxon>
        <taxon>Cichorium</taxon>
    </lineage>
</organism>
<keyword evidence="2" id="KW-1185">Reference proteome</keyword>
<name>A0ACB9BQJ9_CICIN</name>
<proteinExistence type="predicted"/>
<evidence type="ECO:0000313" key="2">
    <source>
        <dbReference type="Proteomes" id="UP001055811"/>
    </source>
</evidence>
<reference evidence="2" key="1">
    <citation type="journal article" date="2022" name="Mol. Ecol. Resour.">
        <title>The genomes of chicory, endive, great burdock and yacon provide insights into Asteraceae palaeo-polyploidization history and plant inulin production.</title>
        <authorList>
            <person name="Fan W."/>
            <person name="Wang S."/>
            <person name="Wang H."/>
            <person name="Wang A."/>
            <person name="Jiang F."/>
            <person name="Liu H."/>
            <person name="Zhao H."/>
            <person name="Xu D."/>
            <person name="Zhang Y."/>
        </authorList>
    </citation>
    <scope>NUCLEOTIDE SEQUENCE [LARGE SCALE GENOMIC DNA]</scope>
    <source>
        <strain evidence="2">cv. Punajuju</strain>
    </source>
</reference>
<comment type="caution">
    <text evidence="1">The sequence shown here is derived from an EMBL/GenBank/DDBJ whole genome shotgun (WGS) entry which is preliminary data.</text>
</comment>
<protein>
    <submittedName>
        <fullName evidence="1">Uncharacterized protein</fullName>
    </submittedName>
</protein>
<gene>
    <name evidence="1" type="ORF">L2E82_36052</name>
</gene>
<dbReference type="Proteomes" id="UP001055811">
    <property type="component" value="Linkage Group LG06"/>
</dbReference>
<evidence type="ECO:0000313" key="1">
    <source>
        <dbReference type="EMBL" id="KAI3724280.1"/>
    </source>
</evidence>
<dbReference type="EMBL" id="CM042014">
    <property type="protein sequence ID" value="KAI3724280.1"/>
    <property type="molecule type" value="Genomic_DNA"/>
</dbReference>
<reference evidence="1 2" key="2">
    <citation type="journal article" date="2022" name="Mol. Ecol. Resour.">
        <title>The genomes of chicory, endive, great burdock and yacon provide insights into Asteraceae paleo-polyploidization history and plant inulin production.</title>
        <authorList>
            <person name="Fan W."/>
            <person name="Wang S."/>
            <person name="Wang H."/>
            <person name="Wang A."/>
            <person name="Jiang F."/>
            <person name="Liu H."/>
            <person name="Zhao H."/>
            <person name="Xu D."/>
            <person name="Zhang Y."/>
        </authorList>
    </citation>
    <scope>NUCLEOTIDE SEQUENCE [LARGE SCALE GENOMIC DNA]</scope>
    <source>
        <strain evidence="2">cv. Punajuju</strain>
        <tissue evidence="1">Leaves</tissue>
    </source>
</reference>
<sequence length="116" mass="13069">MPMSVPHLQPRHQSFTPILIPAIAISGYAQVISAPVLSAVGERYYKVTTEALRVCGELVRVVRPNIEVSDFDFKPYVHPIFNAIMSRLTNQDQDQEVKECAISCMGLVIFCLFTYH</sequence>